<dbReference type="EMBL" id="GEMB01002768">
    <property type="protein sequence ID" value="JAS00429.1"/>
    <property type="molecule type" value="Transcribed_RNA"/>
</dbReference>
<dbReference type="AlphaFoldDB" id="A0A161MPZ4"/>
<reference evidence="1" key="2">
    <citation type="journal article" date="2017" name="J. Med. Entomol.">
        <title>Transcriptome Analysis of the Triatoma infestans (Hemiptera: Reduviidae) Integument.</title>
        <authorList>
            <person name="Calderon-Fernandez G.M."/>
            <person name="Moriconi D.E."/>
            <person name="Dulbecco A.B."/>
            <person name="Juarez M.P."/>
        </authorList>
    </citation>
    <scope>NUCLEOTIDE SEQUENCE</scope>
    <source>
        <strain evidence="1">Int1</strain>
        <tissue evidence="1">Integument</tissue>
    </source>
</reference>
<feature type="non-terminal residue" evidence="1">
    <location>
        <position position="1"/>
    </location>
</feature>
<dbReference type="InterPro" id="IPR011989">
    <property type="entry name" value="ARM-like"/>
</dbReference>
<accession>A0A161MPZ4</accession>
<evidence type="ECO:0000313" key="1">
    <source>
        <dbReference type="EMBL" id="JAS00429.1"/>
    </source>
</evidence>
<feature type="non-terminal residue" evidence="1">
    <location>
        <position position="292"/>
    </location>
</feature>
<sequence>PNCSAASRALPFSGFYAQISCVPKMNDESQLYLEASEKQNKTLKICPTCLGKGFFEEPSKQSEEIVNSMEEYKTYSLPKIINSTKPSSKSRKQHTWRMSDVTLPILPSKSTPCSRQSYASKSLTNCSNNVERLPQLKRDISHLSKDSNDSQKDYTIGKREITNIIEFAKNTKAKLKSVNLDDLVTGVINTVHIARQDSDIALTIMPQVNRQICTLLKSMKLYHIHIAMEAVKELYTIIPLISRPEFDEMIHLLLGKVSDLKTNIRNEANAALDVIAANTPPQYIVRAVIGKG</sequence>
<organism evidence="1">
    <name type="scientific">Triatoma infestans</name>
    <name type="common">Assassin bug</name>
    <dbReference type="NCBI Taxonomy" id="30076"/>
    <lineage>
        <taxon>Eukaryota</taxon>
        <taxon>Metazoa</taxon>
        <taxon>Ecdysozoa</taxon>
        <taxon>Arthropoda</taxon>
        <taxon>Hexapoda</taxon>
        <taxon>Insecta</taxon>
        <taxon>Pterygota</taxon>
        <taxon>Neoptera</taxon>
        <taxon>Paraneoptera</taxon>
        <taxon>Hemiptera</taxon>
        <taxon>Heteroptera</taxon>
        <taxon>Panheteroptera</taxon>
        <taxon>Cimicomorpha</taxon>
        <taxon>Reduviidae</taxon>
        <taxon>Triatominae</taxon>
        <taxon>Triatoma</taxon>
    </lineage>
</organism>
<protein>
    <submittedName>
        <fullName evidence="1">Protein fam179a-like protein</fullName>
    </submittedName>
</protein>
<dbReference type="Gene3D" id="1.25.10.10">
    <property type="entry name" value="Leucine-rich Repeat Variant"/>
    <property type="match status" value="1"/>
</dbReference>
<name>A0A161MPZ4_TRIIF</name>
<reference evidence="1" key="1">
    <citation type="submission" date="2016-04" db="EMBL/GenBank/DDBJ databases">
        <authorList>
            <person name="Calderon-Fernandez G.M.Sr."/>
        </authorList>
    </citation>
    <scope>NUCLEOTIDE SEQUENCE</scope>
    <source>
        <strain evidence="1">Int1</strain>
        <tissue evidence="1">Integument</tissue>
    </source>
</reference>
<proteinExistence type="predicted"/>